<evidence type="ECO:0000313" key="4">
    <source>
        <dbReference type="Proteomes" id="UP000824041"/>
    </source>
</evidence>
<accession>A0A9D2DQX9</accession>
<feature type="chain" id="PRO_5039423059" description="Transglutaminase-like domain-containing protein" evidence="1">
    <location>
        <begin position="26"/>
        <end position="260"/>
    </location>
</feature>
<gene>
    <name evidence="3" type="ORF">IAA21_02045</name>
</gene>
<dbReference type="InterPro" id="IPR038765">
    <property type="entry name" value="Papain-like_cys_pep_sf"/>
</dbReference>
<dbReference type="Pfam" id="PF01841">
    <property type="entry name" value="Transglut_core"/>
    <property type="match status" value="1"/>
</dbReference>
<reference evidence="3" key="1">
    <citation type="journal article" date="2021" name="PeerJ">
        <title>Extensive microbial diversity within the chicken gut microbiome revealed by metagenomics and culture.</title>
        <authorList>
            <person name="Gilroy R."/>
            <person name="Ravi A."/>
            <person name="Getino M."/>
            <person name="Pursley I."/>
            <person name="Horton D.L."/>
            <person name="Alikhan N.F."/>
            <person name="Baker D."/>
            <person name="Gharbi K."/>
            <person name="Hall N."/>
            <person name="Watson M."/>
            <person name="Adriaenssens E.M."/>
            <person name="Foster-Nyarko E."/>
            <person name="Jarju S."/>
            <person name="Secka A."/>
            <person name="Antonio M."/>
            <person name="Oren A."/>
            <person name="Chaudhuri R.R."/>
            <person name="La Ragione R."/>
            <person name="Hildebrand F."/>
            <person name="Pallen M.J."/>
        </authorList>
    </citation>
    <scope>NUCLEOTIDE SEQUENCE</scope>
    <source>
        <strain evidence="3">14324</strain>
    </source>
</reference>
<dbReference type="Proteomes" id="UP000824041">
    <property type="component" value="Unassembled WGS sequence"/>
</dbReference>
<name>A0A9D2DQX9_9FIRM</name>
<organism evidence="3 4">
    <name type="scientific">Candidatus Blautia faecigallinarum</name>
    <dbReference type="NCBI Taxonomy" id="2838488"/>
    <lineage>
        <taxon>Bacteria</taxon>
        <taxon>Bacillati</taxon>
        <taxon>Bacillota</taxon>
        <taxon>Clostridia</taxon>
        <taxon>Lachnospirales</taxon>
        <taxon>Lachnospiraceae</taxon>
        <taxon>Blautia</taxon>
    </lineage>
</organism>
<evidence type="ECO:0000259" key="2">
    <source>
        <dbReference type="Pfam" id="PF01841"/>
    </source>
</evidence>
<proteinExistence type="predicted"/>
<dbReference type="SUPFAM" id="SSF69360">
    <property type="entry name" value="Cell wall binding repeat"/>
    <property type="match status" value="1"/>
</dbReference>
<dbReference type="SUPFAM" id="SSF54001">
    <property type="entry name" value="Cysteine proteinases"/>
    <property type="match status" value="1"/>
</dbReference>
<comment type="caution">
    <text evidence="3">The sequence shown here is derived from an EMBL/GenBank/DDBJ whole genome shotgun (WGS) entry which is preliminary data.</text>
</comment>
<keyword evidence="1" id="KW-0732">Signal</keyword>
<evidence type="ECO:0000313" key="3">
    <source>
        <dbReference type="EMBL" id="HIZ21567.1"/>
    </source>
</evidence>
<dbReference type="AlphaFoldDB" id="A0A9D2DQX9"/>
<feature type="signal peptide" evidence="1">
    <location>
        <begin position="1"/>
        <end position="25"/>
    </location>
</feature>
<dbReference type="InterPro" id="IPR002931">
    <property type="entry name" value="Transglutaminase-like"/>
</dbReference>
<protein>
    <recommendedName>
        <fullName evidence="2">Transglutaminase-like domain-containing protein</fullName>
    </recommendedName>
</protein>
<evidence type="ECO:0000256" key="1">
    <source>
        <dbReference type="SAM" id="SignalP"/>
    </source>
</evidence>
<sequence length="260" mass="29434">MKRKRFLALAVLFLGILMLAVPVQAAKYKNVWKKQNQNVYYYNDKGKKATGLTQIGGKSYYFDGKGIQRVGWQKIGSQYYFFQIANGKKGSMVKGKKINDITLDKKGRAKKTQASLRKLKIMVEANKVVEKQTKPLMTKPQKLKICFEYAKKTYKYATWRSFTGKKGWELDYAEDMFYKGRGNCFSYAAAFAFMANAVGCSDVYAISSGGHGWAEINGLVFDPDWALVSKVDTYFAMPYSLSGVQGRPNYKANRVYIAGI</sequence>
<dbReference type="EMBL" id="DXBU01000024">
    <property type="protein sequence ID" value="HIZ21567.1"/>
    <property type="molecule type" value="Genomic_DNA"/>
</dbReference>
<reference evidence="3" key="2">
    <citation type="submission" date="2021-04" db="EMBL/GenBank/DDBJ databases">
        <authorList>
            <person name="Gilroy R."/>
        </authorList>
    </citation>
    <scope>NUCLEOTIDE SEQUENCE</scope>
    <source>
        <strain evidence="3">14324</strain>
    </source>
</reference>
<feature type="domain" description="Transglutaminase-like" evidence="2">
    <location>
        <begin position="128"/>
        <end position="200"/>
    </location>
</feature>
<dbReference type="Gene3D" id="2.10.270.10">
    <property type="entry name" value="Cholin Binding"/>
    <property type="match status" value="1"/>
</dbReference>